<dbReference type="AlphaFoldDB" id="A0AB36E4V9"/>
<dbReference type="HAMAP" id="MF_01270">
    <property type="entry name" value="AnhMurNAc_kinase"/>
    <property type="match status" value="1"/>
</dbReference>
<dbReference type="InterPro" id="IPR005338">
    <property type="entry name" value="Anhydro_N_Ac-Mur_kinase"/>
</dbReference>
<comment type="function">
    <text evidence="1">Catalyzes the specific phosphorylation of 1,6-anhydro-N-acetylmuramic acid (anhMurNAc) with the simultaneous cleavage of the 1,6-anhydro ring, generating MurNAc-6-P. Is required for the utilization of anhMurNAc either imported from the medium or derived from its own cell wall murein, and thus plays a role in cell wall recycling.</text>
</comment>
<dbReference type="GO" id="GO:0016773">
    <property type="term" value="F:phosphotransferase activity, alcohol group as acceptor"/>
    <property type="evidence" value="ECO:0007669"/>
    <property type="project" value="UniProtKB-UniRule"/>
</dbReference>
<dbReference type="EMBL" id="JTJU01000053">
    <property type="protein sequence ID" value="OBX08743.1"/>
    <property type="molecule type" value="Genomic_DNA"/>
</dbReference>
<dbReference type="GO" id="GO:0005524">
    <property type="term" value="F:ATP binding"/>
    <property type="evidence" value="ECO:0007669"/>
    <property type="project" value="UniProtKB-UniRule"/>
</dbReference>
<feature type="binding site" evidence="1">
    <location>
        <begin position="12"/>
        <end position="19"/>
    </location>
    <ligand>
        <name>ATP</name>
        <dbReference type="ChEBI" id="CHEBI:30616"/>
    </ligand>
</feature>
<evidence type="ECO:0000256" key="1">
    <source>
        <dbReference type="HAMAP-Rule" id="MF_01270"/>
    </source>
</evidence>
<evidence type="ECO:0000313" key="2">
    <source>
        <dbReference type="EMBL" id="OBX08743.1"/>
    </source>
</evidence>
<keyword evidence="1 2" id="KW-0418">Kinase</keyword>
<protein>
    <recommendedName>
        <fullName evidence="1">Anhydro-N-acetylmuramic acid kinase</fullName>
        <ecNumber evidence="1">2.7.1.170</ecNumber>
    </recommendedName>
    <alternativeName>
        <fullName evidence="1">AnhMurNAc kinase</fullName>
    </alternativeName>
</protein>
<keyword evidence="1" id="KW-0067">ATP-binding</keyword>
<dbReference type="GO" id="GO:0006040">
    <property type="term" value="P:amino sugar metabolic process"/>
    <property type="evidence" value="ECO:0007669"/>
    <property type="project" value="InterPro"/>
</dbReference>
<dbReference type="RefSeq" id="WP_066422137.1">
    <property type="nucleotide sequence ID" value="NZ_JTJU01000053.1"/>
</dbReference>
<dbReference type="Proteomes" id="UP000092527">
    <property type="component" value="Unassembled WGS sequence"/>
</dbReference>
<dbReference type="PANTHER" id="PTHR30605:SF0">
    <property type="entry name" value="ANHYDRO-N-ACETYLMURAMIC ACID KINASE"/>
    <property type="match status" value="1"/>
</dbReference>
<dbReference type="GO" id="GO:0097175">
    <property type="term" value="P:1,6-anhydro-N-acetyl-beta-muramic acid catabolic process"/>
    <property type="evidence" value="ECO:0007669"/>
    <property type="project" value="UniProtKB-UniRule"/>
</dbReference>
<comment type="catalytic activity">
    <reaction evidence="1">
        <text>1,6-anhydro-N-acetyl-beta-muramate + ATP + H2O = N-acetyl-D-muramate 6-phosphate + ADP + H(+)</text>
        <dbReference type="Rhea" id="RHEA:24952"/>
        <dbReference type="ChEBI" id="CHEBI:15377"/>
        <dbReference type="ChEBI" id="CHEBI:15378"/>
        <dbReference type="ChEBI" id="CHEBI:30616"/>
        <dbReference type="ChEBI" id="CHEBI:58690"/>
        <dbReference type="ChEBI" id="CHEBI:58722"/>
        <dbReference type="ChEBI" id="CHEBI:456216"/>
        <dbReference type="EC" id="2.7.1.170"/>
    </reaction>
</comment>
<comment type="pathway">
    <text evidence="1">Amino-sugar metabolism; 1,6-anhydro-N-acetylmuramate degradation.</text>
</comment>
<dbReference type="NCBIfam" id="NF007148">
    <property type="entry name" value="PRK09585.3-2"/>
    <property type="match status" value="1"/>
</dbReference>
<dbReference type="GO" id="GO:0016301">
    <property type="term" value="F:kinase activity"/>
    <property type="evidence" value="ECO:0007669"/>
    <property type="project" value="UniProtKB-KW"/>
</dbReference>
<evidence type="ECO:0000313" key="3">
    <source>
        <dbReference type="Proteomes" id="UP000092527"/>
    </source>
</evidence>
<comment type="similarity">
    <text evidence="1">Belongs to the anhydro-N-acetylmuramic acid kinase family.</text>
</comment>
<dbReference type="SUPFAM" id="SSF53067">
    <property type="entry name" value="Actin-like ATPase domain"/>
    <property type="match status" value="1"/>
</dbReference>
<sequence>MQSTLYIGMMSGTSLDGIDTTVVDFSVMPPKIVAKQFTAMPEQLRQQLAQLMQGQTTLQQLGEIEQQLTLLYAKQVNTILDTHQIPATQIQAIGCHGQTIWHSPQGNYPFTMQLVDGNLLAACTGITSITDFRRKDMAYGGQGAPLVPAFHHALFSKSDSFTVVLNIGGISNITVLPPDDSISGYDTGPGNTLLDNWIQRQQGKHFDNNGEWASKGSINQALLTHCLNEAYFSQQPPKSTGRELFNLTWLDTKLALLPVIKPVDVQATLLELTAQSIAQQLPEITTDLTYQLLVCGGGARNQLLMQRLQKLLPQWQVLTTDHYGIDIDFVEAAAFAWLAYQTMQHRPSNVPAVTGASQPAILGAIHLADIF</sequence>
<dbReference type="PANTHER" id="PTHR30605">
    <property type="entry name" value="ANHYDRO-N-ACETYLMURAMIC ACID KINASE"/>
    <property type="match status" value="1"/>
</dbReference>
<name>A0AB36E4V9_9PAST</name>
<dbReference type="GO" id="GO:0009254">
    <property type="term" value="P:peptidoglycan turnover"/>
    <property type="evidence" value="ECO:0007669"/>
    <property type="project" value="UniProtKB-UniRule"/>
</dbReference>
<dbReference type="EC" id="2.7.1.170" evidence="1"/>
<proteinExistence type="inferred from homology"/>
<comment type="pathway">
    <text evidence="1">Cell wall biogenesis; peptidoglycan recycling.</text>
</comment>
<dbReference type="CDD" id="cd24050">
    <property type="entry name" value="ASKHA_NBD_ANMK"/>
    <property type="match status" value="1"/>
</dbReference>
<reference evidence="2 3" key="1">
    <citation type="submission" date="2014-11" db="EMBL/GenBank/DDBJ databases">
        <title>Pan-genome of Gallibacterium spp.</title>
        <authorList>
            <person name="Kudirkiene E."/>
            <person name="Bojesen A.M."/>
        </authorList>
    </citation>
    <scope>NUCLEOTIDE SEQUENCE [LARGE SCALE GENOMIC DNA]</scope>
    <source>
        <strain evidence="2 3">18469/18</strain>
    </source>
</reference>
<keyword evidence="1" id="KW-0119">Carbohydrate metabolism</keyword>
<dbReference type="InterPro" id="IPR043129">
    <property type="entry name" value="ATPase_NBD"/>
</dbReference>
<keyword evidence="1" id="KW-0808">Transferase</keyword>
<comment type="caution">
    <text evidence="2">The sequence shown here is derived from an EMBL/GenBank/DDBJ whole genome shotgun (WGS) entry which is preliminary data.</text>
</comment>
<dbReference type="Gene3D" id="3.30.420.40">
    <property type="match status" value="2"/>
</dbReference>
<dbReference type="NCBIfam" id="NF007139">
    <property type="entry name" value="PRK09585.1-3"/>
    <property type="match status" value="1"/>
</dbReference>
<organism evidence="2 3">
    <name type="scientific">Gallibacterium salpingitidis</name>
    <dbReference type="NCBI Taxonomy" id="505341"/>
    <lineage>
        <taxon>Bacteria</taxon>
        <taxon>Pseudomonadati</taxon>
        <taxon>Pseudomonadota</taxon>
        <taxon>Gammaproteobacteria</taxon>
        <taxon>Pasteurellales</taxon>
        <taxon>Pasteurellaceae</taxon>
        <taxon>Gallibacterium</taxon>
    </lineage>
</organism>
<dbReference type="Pfam" id="PF03702">
    <property type="entry name" value="AnmK"/>
    <property type="match status" value="1"/>
</dbReference>
<keyword evidence="1" id="KW-0547">Nucleotide-binding</keyword>
<gene>
    <name evidence="1" type="primary">anmK</name>
    <name evidence="2" type="ORF">QV09_09460</name>
</gene>
<accession>A0AB36E4V9</accession>